<dbReference type="PANTHER" id="PTHR30255:SF2">
    <property type="entry name" value="SINGLE-STRANDED-DNA-SPECIFIC EXONUCLEASE RECJ"/>
    <property type="match status" value="1"/>
</dbReference>
<dbReference type="InterPro" id="IPR001667">
    <property type="entry name" value="DDH_dom"/>
</dbReference>
<dbReference type="Gene3D" id="3.10.310.30">
    <property type="match status" value="1"/>
</dbReference>
<dbReference type="Pfam" id="PF02272">
    <property type="entry name" value="DHHA1"/>
    <property type="match status" value="1"/>
</dbReference>
<dbReference type="AlphaFoldDB" id="A0A0G0CX79"/>
<reference evidence="9 10" key="1">
    <citation type="journal article" date="2015" name="Nature">
        <title>rRNA introns, odd ribosomes, and small enigmatic genomes across a large radiation of phyla.</title>
        <authorList>
            <person name="Brown C.T."/>
            <person name="Hug L.A."/>
            <person name="Thomas B.C."/>
            <person name="Sharon I."/>
            <person name="Castelle C.J."/>
            <person name="Singh A."/>
            <person name="Wilkins M.J."/>
            <person name="Williams K.H."/>
            <person name="Banfield J.F."/>
        </authorList>
    </citation>
    <scope>NUCLEOTIDE SEQUENCE [LARGE SCALE GENOMIC DNA]</scope>
</reference>
<evidence type="ECO:0000256" key="3">
    <source>
        <dbReference type="ARBA" id="ARBA00022722"/>
    </source>
</evidence>
<dbReference type="InterPro" id="IPR038763">
    <property type="entry name" value="DHH_sf"/>
</dbReference>
<dbReference type="PATRIC" id="fig|1618479.3.peg.627"/>
<accession>A0A0G0CX79</accession>
<dbReference type="GO" id="GO:0006281">
    <property type="term" value="P:DNA repair"/>
    <property type="evidence" value="ECO:0007669"/>
    <property type="project" value="InterPro"/>
</dbReference>
<evidence type="ECO:0000256" key="4">
    <source>
        <dbReference type="ARBA" id="ARBA00022801"/>
    </source>
</evidence>
<dbReference type="Proteomes" id="UP000034536">
    <property type="component" value="Unassembled WGS sequence"/>
</dbReference>
<evidence type="ECO:0000259" key="8">
    <source>
        <dbReference type="Pfam" id="PF17768"/>
    </source>
</evidence>
<evidence type="ECO:0000313" key="9">
    <source>
        <dbReference type="EMBL" id="KKP85678.1"/>
    </source>
</evidence>
<dbReference type="Pfam" id="PF17768">
    <property type="entry name" value="RecJ_OB"/>
    <property type="match status" value="1"/>
</dbReference>
<proteinExistence type="inferred from homology"/>
<dbReference type="Pfam" id="PF01368">
    <property type="entry name" value="DHH"/>
    <property type="match status" value="1"/>
</dbReference>
<dbReference type="InterPro" id="IPR003156">
    <property type="entry name" value="DHHA1_dom"/>
</dbReference>
<gene>
    <name evidence="9" type="ORF">UR89_C0046G0005</name>
</gene>
<dbReference type="InterPro" id="IPR041122">
    <property type="entry name" value="RecJ_OB"/>
</dbReference>
<comment type="similarity">
    <text evidence="1">Belongs to the RecJ family.</text>
</comment>
<dbReference type="GO" id="GO:0006310">
    <property type="term" value="P:DNA recombination"/>
    <property type="evidence" value="ECO:0007669"/>
    <property type="project" value="InterPro"/>
</dbReference>
<evidence type="ECO:0000256" key="1">
    <source>
        <dbReference type="ARBA" id="ARBA00005915"/>
    </source>
</evidence>
<dbReference type="EMBL" id="LBQX01000046">
    <property type="protein sequence ID" value="KKP85678.1"/>
    <property type="molecule type" value="Genomic_DNA"/>
</dbReference>
<dbReference type="SUPFAM" id="SSF64182">
    <property type="entry name" value="DHH phosphoesterases"/>
    <property type="match status" value="1"/>
</dbReference>
<comment type="caution">
    <text evidence="9">The sequence shown here is derived from an EMBL/GenBank/DDBJ whole genome shotgun (WGS) entry which is preliminary data.</text>
</comment>
<evidence type="ECO:0000313" key="10">
    <source>
        <dbReference type="Proteomes" id="UP000034536"/>
    </source>
</evidence>
<dbReference type="GO" id="GO:0008409">
    <property type="term" value="F:5'-3' exonuclease activity"/>
    <property type="evidence" value="ECO:0007669"/>
    <property type="project" value="InterPro"/>
</dbReference>
<protein>
    <recommendedName>
        <fullName evidence="2">Single-stranded-DNA-specific exonuclease RecJ</fullName>
    </recommendedName>
</protein>
<dbReference type="Gene3D" id="3.90.1640.30">
    <property type="match status" value="1"/>
</dbReference>
<feature type="domain" description="RecJ OB" evidence="8">
    <location>
        <begin position="489"/>
        <end position="597"/>
    </location>
</feature>
<dbReference type="InterPro" id="IPR051673">
    <property type="entry name" value="SSDNA_exonuclease_RecJ"/>
</dbReference>
<sequence>MKTLFKYEVEPADTLDQKTLLKLILSSRKIKNIDDFLNPKSPLDIGLSDFDKKYRLRLIEVIKILKEVKKNEQMIVVYTDYDADGITGGAILWETLHLLGFHVMPYVPDRKKEGYGFSITGIDNCIKNFNPALIISVDHGITKVKEVEHAKKKEVKIIITDHHLKGDKIPKAEGIFHIPALSGSGVSYFFSKEIFTQFKKQKGDRTSEVEERSGKTSEVNMKKLKDFFFIDYLALASIGTVADLVPLTGPSRSVVKYGLEAFPKVKRFGIKHIIKQSGIEGKKITPYEIGFMIAPRINAIGRLSHAIEALRLFCTNDEKKAYELAQKIGNINVERQELVEKSVKEAKEILAKAHPRGVTKTKYDKHLGGELGHSWNVLLPKIIILTSDHWHEGIIGLIASKIAEEYYRPTIVLTKSGEDYKGSARSIPGFHITEFLRSLKKHLVDVGGHAAAAGFTIKKDMLSSFNATASNLADKLIKDKDLERIIEADIKIPISKINIELVKSLESLEPFGIGNPKPTFYSEGILTGASLLGKTQKHLKIFVKDPTNQLTHNQVSLELLAFNQADKFKDLSRGSEIKIIYNLEINRWNGNEKLSGKIIQILHKYKD</sequence>
<keyword evidence="4" id="KW-0378">Hydrolase</keyword>
<feature type="domain" description="DDH" evidence="6">
    <location>
        <begin position="75"/>
        <end position="192"/>
    </location>
</feature>
<name>A0A0G0CX79_9BACT</name>
<dbReference type="GO" id="GO:0003676">
    <property type="term" value="F:nucleic acid binding"/>
    <property type="evidence" value="ECO:0007669"/>
    <property type="project" value="InterPro"/>
</dbReference>
<feature type="domain" description="DHHA1" evidence="7">
    <location>
        <begin position="381"/>
        <end position="471"/>
    </location>
</feature>
<keyword evidence="5 9" id="KW-0269">Exonuclease</keyword>
<organism evidence="9 10">
    <name type="scientific">Candidatus Roizmanbacteria bacterium GW2011_GWA2_35_8</name>
    <dbReference type="NCBI Taxonomy" id="1618479"/>
    <lineage>
        <taxon>Bacteria</taxon>
        <taxon>Candidatus Roizmaniibacteriota</taxon>
    </lineage>
</organism>
<dbReference type="PANTHER" id="PTHR30255">
    <property type="entry name" value="SINGLE-STRANDED-DNA-SPECIFIC EXONUCLEASE RECJ"/>
    <property type="match status" value="1"/>
</dbReference>
<evidence type="ECO:0000259" key="6">
    <source>
        <dbReference type="Pfam" id="PF01368"/>
    </source>
</evidence>
<evidence type="ECO:0000256" key="5">
    <source>
        <dbReference type="ARBA" id="ARBA00022839"/>
    </source>
</evidence>
<keyword evidence="3" id="KW-0540">Nuclease</keyword>
<evidence type="ECO:0000256" key="2">
    <source>
        <dbReference type="ARBA" id="ARBA00019841"/>
    </source>
</evidence>
<evidence type="ECO:0000259" key="7">
    <source>
        <dbReference type="Pfam" id="PF02272"/>
    </source>
</evidence>
<dbReference type="InterPro" id="IPR004610">
    <property type="entry name" value="RecJ"/>
</dbReference>
<dbReference type="NCBIfam" id="TIGR00644">
    <property type="entry name" value="recJ"/>
    <property type="match status" value="1"/>
</dbReference>